<comment type="similarity">
    <text evidence="2">Belongs to the bacterial solute-binding protein 2 family.</text>
</comment>
<evidence type="ECO:0000256" key="3">
    <source>
        <dbReference type="ARBA" id="ARBA00022729"/>
    </source>
</evidence>
<feature type="chain" id="PRO_5041206315" evidence="4">
    <location>
        <begin position="21"/>
        <end position="337"/>
    </location>
</feature>
<dbReference type="PANTHER" id="PTHR46847">
    <property type="entry name" value="D-ALLOSE-BINDING PERIPLASMIC PROTEIN-RELATED"/>
    <property type="match status" value="1"/>
</dbReference>
<evidence type="ECO:0000259" key="5">
    <source>
        <dbReference type="Pfam" id="PF13407"/>
    </source>
</evidence>
<dbReference type="InterPro" id="IPR028082">
    <property type="entry name" value="Peripla_BP_I"/>
</dbReference>
<proteinExistence type="inferred from homology"/>
<dbReference type="InterPro" id="IPR025997">
    <property type="entry name" value="SBP_2_dom"/>
</dbReference>
<dbReference type="RefSeq" id="WP_259529402.1">
    <property type="nucleotide sequence ID" value="NZ_JANLCK010000006.1"/>
</dbReference>
<dbReference type="CDD" id="cd01536">
    <property type="entry name" value="PBP1_ABC_sugar_binding-like"/>
    <property type="match status" value="1"/>
</dbReference>
<dbReference type="GO" id="GO:0030313">
    <property type="term" value="C:cell envelope"/>
    <property type="evidence" value="ECO:0007669"/>
    <property type="project" value="UniProtKB-SubCell"/>
</dbReference>
<evidence type="ECO:0000256" key="4">
    <source>
        <dbReference type="SAM" id="SignalP"/>
    </source>
</evidence>
<reference evidence="6" key="1">
    <citation type="submission" date="2022-08" db="EMBL/GenBank/DDBJ databases">
        <authorList>
            <person name="Deng Y."/>
            <person name="Han X.-F."/>
            <person name="Zhang Y.-Q."/>
        </authorList>
    </citation>
    <scope>NUCLEOTIDE SEQUENCE</scope>
    <source>
        <strain evidence="6">CPCC 203407</strain>
    </source>
</reference>
<dbReference type="GO" id="GO:0030246">
    <property type="term" value="F:carbohydrate binding"/>
    <property type="evidence" value="ECO:0007669"/>
    <property type="project" value="UniProtKB-ARBA"/>
</dbReference>
<dbReference type="Gene3D" id="3.40.50.2300">
    <property type="match status" value="2"/>
</dbReference>
<gene>
    <name evidence="6" type="ORF">N1028_12460</name>
</gene>
<keyword evidence="7" id="KW-1185">Reference proteome</keyword>
<dbReference type="PROSITE" id="PS51257">
    <property type="entry name" value="PROKAR_LIPOPROTEIN"/>
    <property type="match status" value="1"/>
</dbReference>
<feature type="signal peptide" evidence="4">
    <location>
        <begin position="1"/>
        <end position="20"/>
    </location>
</feature>
<name>A0AA41XEH9_9MICO</name>
<dbReference type="PANTHER" id="PTHR46847:SF1">
    <property type="entry name" value="D-ALLOSE-BINDING PERIPLASMIC PROTEIN-RELATED"/>
    <property type="match status" value="1"/>
</dbReference>
<evidence type="ECO:0000313" key="6">
    <source>
        <dbReference type="EMBL" id="MCS5726706.1"/>
    </source>
</evidence>
<keyword evidence="3 4" id="KW-0732">Signal</keyword>
<dbReference type="AlphaFoldDB" id="A0AA41XEH9"/>
<dbReference type="Proteomes" id="UP001165587">
    <property type="component" value="Unassembled WGS sequence"/>
</dbReference>
<comment type="caution">
    <text evidence="6">The sequence shown here is derived from an EMBL/GenBank/DDBJ whole genome shotgun (WGS) entry which is preliminary data.</text>
</comment>
<evidence type="ECO:0000313" key="7">
    <source>
        <dbReference type="Proteomes" id="UP001165587"/>
    </source>
</evidence>
<dbReference type="EMBL" id="JANLCK010000006">
    <property type="protein sequence ID" value="MCS5726706.1"/>
    <property type="molecule type" value="Genomic_DNA"/>
</dbReference>
<feature type="domain" description="Periplasmic binding protein" evidence="5">
    <location>
        <begin position="42"/>
        <end position="301"/>
    </location>
</feature>
<sequence length="337" mass="34567">MKSKTPVAIAALIPAALLLAACSGGTTDAEGGGDDSGAWSLGYSTPVGAQPGQQQIAETIGAATTELGWSNEILDANLSVDKQVSDVQTMLQLGVNAIGLWALDSNALRSAYAQAASQDVKLIGLNSEAEEFDGTVSWQTHVCLDGGPSDQTAEYIASAKPDAEVIVIGGPPVASITATVECFTEAAEAAGITIVNQTDNTADDSATAASIVSDLLLQYPDVDAIWSYNDASALGASSAITQAGGTIYDGSNDGVITIGINGDADAIQAVEQGRLTGTWDPNPPATGWAMVKAAELLKDGEAADLIVEATFWTAENLADYVAPEDRVYTLDTIPLVE</sequence>
<dbReference type="Pfam" id="PF13407">
    <property type="entry name" value="Peripla_BP_4"/>
    <property type="match status" value="1"/>
</dbReference>
<protein>
    <submittedName>
        <fullName evidence="6">Sugar ABC transporter substrate-binding protein</fullName>
    </submittedName>
</protein>
<dbReference type="SUPFAM" id="SSF53822">
    <property type="entry name" value="Periplasmic binding protein-like I"/>
    <property type="match status" value="1"/>
</dbReference>
<accession>A0AA41XEH9</accession>
<evidence type="ECO:0000256" key="1">
    <source>
        <dbReference type="ARBA" id="ARBA00004196"/>
    </source>
</evidence>
<organism evidence="6 7">
    <name type="scientific">Herbiconiux oxytropis</name>
    <dbReference type="NCBI Taxonomy" id="2970915"/>
    <lineage>
        <taxon>Bacteria</taxon>
        <taxon>Bacillati</taxon>
        <taxon>Actinomycetota</taxon>
        <taxon>Actinomycetes</taxon>
        <taxon>Micrococcales</taxon>
        <taxon>Microbacteriaceae</taxon>
        <taxon>Herbiconiux</taxon>
    </lineage>
</organism>
<comment type="subcellular location">
    <subcellularLocation>
        <location evidence="1">Cell envelope</location>
    </subcellularLocation>
</comment>
<evidence type="ECO:0000256" key="2">
    <source>
        <dbReference type="ARBA" id="ARBA00007639"/>
    </source>
</evidence>